<keyword evidence="1" id="KW-0472">Membrane</keyword>
<feature type="transmembrane region" description="Helical" evidence="1">
    <location>
        <begin position="52"/>
        <end position="74"/>
    </location>
</feature>
<proteinExistence type="predicted"/>
<feature type="transmembrane region" description="Helical" evidence="1">
    <location>
        <begin position="20"/>
        <end position="40"/>
    </location>
</feature>
<name>A0A517R1X8_9PLAN</name>
<dbReference type="KEGG" id="svp:Pan189_22780"/>
<gene>
    <name evidence="2" type="ORF">Pan189_22780</name>
</gene>
<dbReference type="EMBL" id="CP036268">
    <property type="protein sequence ID" value="QDT37895.1"/>
    <property type="molecule type" value="Genomic_DNA"/>
</dbReference>
<keyword evidence="1" id="KW-0812">Transmembrane</keyword>
<dbReference type="AlphaFoldDB" id="A0A517R1X8"/>
<protein>
    <submittedName>
        <fullName evidence="2">Uncharacterized protein</fullName>
    </submittedName>
</protein>
<reference evidence="2 3" key="1">
    <citation type="submission" date="2019-02" db="EMBL/GenBank/DDBJ databases">
        <title>Deep-cultivation of Planctomycetes and their phenomic and genomic characterization uncovers novel biology.</title>
        <authorList>
            <person name="Wiegand S."/>
            <person name="Jogler M."/>
            <person name="Boedeker C."/>
            <person name="Pinto D."/>
            <person name="Vollmers J."/>
            <person name="Rivas-Marin E."/>
            <person name="Kohn T."/>
            <person name="Peeters S.H."/>
            <person name="Heuer A."/>
            <person name="Rast P."/>
            <person name="Oberbeckmann S."/>
            <person name="Bunk B."/>
            <person name="Jeske O."/>
            <person name="Meyerdierks A."/>
            <person name="Storesund J.E."/>
            <person name="Kallscheuer N."/>
            <person name="Luecker S."/>
            <person name="Lage O.M."/>
            <person name="Pohl T."/>
            <person name="Merkel B.J."/>
            <person name="Hornburger P."/>
            <person name="Mueller R.-W."/>
            <person name="Bruemmer F."/>
            <person name="Labrenz M."/>
            <person name="Spormann A.M."/>
            <person name="Op den Camp H."/>
            <person name="Overmann J."/>
            <person name="Amann R."/>
            <person name="Jetten M.S.M."/>
            <person name="Mascher T."/>
            <person name="Medema M.H."/>
            <person name="Devos D.P."/>
            <person name="Kaster A.-K."/>
            <person name="Ovreas L."/>
            <person name="Rohde M."/>
            <person name="Galperin M.Y."/>
            <person name="Jogler C."/>
        </authorList>
    </citation>
    <scope>NUCLEOTIDE SEQUENCE [LARGE SCALE GENOMIC DNA]</scope>
    <source>
        <strain evidence="2 3">Pan189</strain>
    </source>
</reference>
<organism evidence="2 3">
    <name type="scientific">Stratiformator vulcanicus</name>
    <dbReference type="NCBI Taxonomy" id="2527980"/>
    <lineage>
        <taxon>Bacteria</taxon>
        <taxon>Pseudomonadati</taxon>
        <taxon>Planctomycetota</taxon>
        <taxon>Planctomycetia</taxon>
        <taxon>Planctomycetales</taxon>
        <taxon>Planctomycetaceae</taxon>
        <taxon>Stratiformator</taxon>
    </lineage>
</organism>
<evidence type="ECO:0000313" key="2">
    <source>
        <dbReference type="EMBL" id="QDT37895.1"/>
    </source>
</evidence>
<evidence type="ECO:0000256" key="1">
    <source>
        <dbReference type="SAM" id="Phobius"/>
    </source>
</evidence>
<keyword evidence="1" id="KW-1133">Transmembrane helix</keyword>
<sequence>MGDSLSQSFQIKYCRHLLPFLAALHFLTVVLVEFCLYHWHPGGTGLMDWPDVSFGILLGQSLFCFIFFSSEIAFARSNRTNFKRVYYWYCGMIYGPARILLWFCL</sequence>
<dbReference type="Proteomes" id="UP000317318">
    <property type="component" value="Chromosome"/>
</dbReference>
<evidence type="ECO:0000313" key="3">
    <source>
        <dbReference type="Proteomes" id="UP000317318"/>
    </source>
</evidence>
<accession>A0A517R1X8</accession>
<feature type="transmembrane region" description="Helical" evidence="1">
    <location>
        <begin position="86"/>
        <end position="103"/>
    </location>
</feature>
<keyword evidence="3" id="KW-1185">Reference proteome</keyword>